<dbReference type="InterPro" id="IPR038518">
    <property type="entry name" value="Glyco_hydro_63N_sf"/>
</dbReference>
<comment type="similarity">
    <text evidence="2 12">Belongs to the glycosyl hydrolase 63 family.</text>
</comment>
<dbReference type="EC" id="3.2.1.106" evidence="11 12"/>
<dbReference type="Pfam" id="PF16923">
    <property type="entry name" value="Glyco_hydro_63N"/>
    <property type="match status" value="1"/>
</dbReference>
<evidence type="ECO:0000256" key="9">
    <source>
        <dbReference type="ARBA" id="ARBA00023180"/>
    </source>
</evidence>
<dbReference type="Pfam" id="PF03200">
    <property type="entry name" value="Glyco_hydro_63"/>
    <property type="match status" value="1"/>
</dbReference>
<feature type="domain" description="Glycosyl hydrolase family 63 N-terminal" evidence="15">
    <location>
        <begin position="24"/>
        <end position="241"/>
    </location>
</feature>
<dbReference type="InterPro" id="IPR004888">
    <property type="entry name" value="Glycoside_hydrolase_63"/>
</dbReference>
<dbReference type="PANTHER" id="PTHR10412">
    <property type="entry name" value="MANNOSYL-OLIGOSACCHARIDE GLUCOSIDASE"/>
    <property type="match status" value="1"/>
</dbReference>
<dbReference type="STRING" id="478820.A0A196SMR7"/>
<keyword evidence="3" id="KW-0812">Transmembrane</keyword>
<keyword evidence="6" id="KW-0735">Signal-anchor</keyword>
<keyword evidence="7" id="KW-1133">Transmembrane helix</keyword>
<protein>
    <recommendedName>
        <fullName evidence="11 12">Mannosyl-oligosaccharide glucosidase</fullName>
        <ecNumber evidence="11 12">3.2.1.106</ecNumber>
    </recommendedName>
</protein>
<dbReference type="GO" id="GO:0009311">
    <property type="term" value="P:oligosaccharide metabolic process"/>
    <property type="evidence" value="ECO:0007669"/>
    <property type="project" value="UniProtKB-UniRule"/>
</dbReference>
<evidence type="ECO:0000256" key="8">
    <source>
        <dbReference type="ARBA" id="ARBA00023136"/>
    </source>
</evidence>
<comment type="caution">
    <text evidence="16">The sequence shown here is derived from an EMBL/GenBank/DDBJ whole genome shotgun (WGS) entry which is preliminary data.</text>
</comment>
<dbReference type="GO" id="GO:0005789">
    <property type="term" value="C:endoplasmic reticulum membrane"/>
    <property type="evidence" value="ECO:0007669"/>
    <property type="project" value="UniProtKB-SubCell"/>
</dbReference>
<evidence type="ECO:0000313" key="17">
    <source>
        <dbReference type="Proteomes" id="UP000078348"/>
    </source>
</evidence>
<keyword evidence="8" id="KW-0472">Membrane</keyword>
<dbReference type="PANTHER" id="PTHR10412:SF11">
    <property type="entry name" value="MANNOSYL-OLIGOSACCHARIDE GLUCOSIDASE"/>
    <property type="match status" value="1"/>
</dbReference>
<keyword evidence="9" id="KW-0325">Glycoprotein</keyword>
<dbReference type="InterPro" id="IPR012341">
    <property type="entry name" value="6hp_glycosidase-like_sf"/>
</dbReference>
<keyword evidence="17" id="KW-1185">Reference proteome</keyword>
<reference evidence="16 17" key="1">
    <citation type="submission" date="2016-05" db="EMBL/GenBank/DDBJ databases">
        <title>Nuclear genome of Blastocystis sp. subtype 1 NandII.</title>
        <authorList>
            <person name="Gentekaki E."/>
            <person name="Curtis B."/>
            <person name="Stairs C."/>
            <person name="Eme L."/>
            <person name="Herman E."/>
            <person name="Klimes V."/>
            <person name="Arias M.C."/>
            <person name="Elias M."/>
            <person name="Hilliou F."/>
            <person name="Klute M."/>
            <person name="Malik S.-B."/>
            <person name="Pightling A."/>
            <person name="Rachubinski R."/>
            <person name="Salas D."/>
            <person name="Schlacht A."/>
            <person name="Suga H."/>
            <person name="Archibald J."/>
            <person name="Ball S.G."/>
            <person name="Clark G."/>
            <person name="Dacks J."/>
            <person name="Van Der Giezen M."/>
            <person name="Tsaousis A."/>
            <person name="Roger A."/>
        </authorList>
    </citation>
    <scope>NUCLEOTIDE SEQUENCE [LARGE SCALE GENOMIC DNA]</scope>
    <source>
        <strain evidence="17">ATCC 50177 / NandII</strain>
    </source>
</reference>
<dbReference type="EMBL" id="LXWW01000027">
    <property type="protein sequence ID" value="OAO17502.1"/>
    <property type="molecule type" value="Genomic_DNA"/>
</dbReference>
<keyword evidence="13" id="KW-0732">Signal</keyword>
<evidence type="ECO:0000313" key="16">
    <source>
        <dbReference type="EMBL" id="OAO17502.1"/>
    </source>
</evidence>
<gene>
    <name evidence="16" type="ORF">AV274_0745</name>
</gene>
<dbReference type="Gene3D" id="1.50.10.10">
    <property type="match status" value="1"/>
</dbReference>
<evidence type="ECO:0000256" key="11">
    <source>
        <dbReference type="ARBA" id="ARBA00038888"/>
    </source>
</evidence>
<evidence type="ECO:0000256" key="12">
    <source>
        <dbReference type="RuleBase" id="RU368089"/>
    </source>
</evidence>
<name>A0A196SMR7_BLAHN</name>
<evidence type="ECO:0000256" key="4">
    <source>
        <dbReference type="ARBA" id="ARBA00022801"/>
    </source>
</evidence>
<evidence type="ECO:0000256" key="10">
    <source>
        <dbReference type="ARBA" id="ARBA00023295"/>
    </source>
</evidence>
<dbReference type="Proteomes" id="UP000078348">
    <property type="component" value="Unassembled WGS sequence"/>
</dbReference>
<dbReference type="InterPro" id="IPR031631">
    <property type="entry name" value="Glyco_hydro_63N"/>
</dbReference>
<dbReference type="InterPro" id="IPR031335">
    <property type="entry name" value="Glyco_hydro_63_C"/>
</dbReference>
<comment type="subcellular location">
    <subcellularLocation>
        <location evidence="1 12">Endoplasmic reticulum membrane</location>
        <topology evidence="1 12">Single-pass type II membrane protein</topology>
    </subcellularLocation>
</comment>
<evidence type="ECO:0000259" key="14">
    <source>
        <dbReference type="Pfam" id="PF03200"/>
    </source>
</evidence>
<keyword evidence="5 12" id="KW-0256">Endoplasmic reticulum</keyword>
<keyword evidence="4 12" id="KW-0378">Hydrolase</keyword>
<dbReference type="Gene3D" id="2.70.98.110">
    <property type="entry name" value="Glycosyl hydrolase family 63, N-terminal domain"/>
    <property type="match status" value="1"/>
</dbReference>
<evidence type="ECO:0000256" key="6">
    <source>
        <dbReference type="ARBA" id="ARBA00022968"/>
    </source>
</evidence>
<evidence type="ECO:0000256" key="3">
    <source>
        <dbReference type="ARBA" id="ARBA00022692"/>
    </source>
</evidence>
<proteinExistence type="inferred from homology"/>
<dbReference type="SUPFAM" id="SSF48208">
    <property type="entry name" value="Six-hairpin glycosidases"/>
    <property type="match status" value="1"/>
</dbReference>
<comment type="catalytic activity">
    <reaction evidence="12">
        <text>N(4)-(alpha-D-Glc-(1-&gt;2)-alpha-D-Glc-(1-&gt;3)-alpha-D-Glc-(1-&gt;3)-alpha-D-Man-(1-&gt;2)-alpha-D-Man-(1-&gt;2)-alpha-D-Man-(1-&gt;3)-[alpha-D-Man-(1-&gt;2)-alpha-D-Man-(1-&gt;3)-[alpha-D-Man-(1-&gt;2)-alpha-D-Man-(1-&gt;6)]-alpha-D-Man-(1-&gt;6)]-beta-D-Man-(1-&gt;4)-beta-D-GlcNAc-(1-&gt;4)-beta-D-GlcNAc)-L-asparaginyl-[protein] + H2O = N(4)-(alpha-D-Glc-(1-&gt;3)-alpha-D-Glc-(1-&gt;3)-alpha-D-Man-(1-&gt;2)-alpha-D-Man-(1-&gt;2)-alpha-D-Man-(1-&gt;3)-[alpha-D-Man-(1-&gt;2)-alpha-D-Man-(1-&gt;3)-[alpha-D-Man-(1-&gt;2)-alpha-D-Man-(1-&gt;6)]-alpha-D-Man-(1-&gt;6)]-beta-D-Man-(1-&gt;4)-beta-D-GlcNAc-(1-&gt;4)-beta-D-GlcNAc)-L-asparaginyl-[protein] + beta-D-glucose</text>
        <dbReference type="Rhea" id="RHEA:55988"/>
        <dbReference type="Rhea" id="RHEA-COMP:12806"/>
        <dbReference type="Rhea" id="RHEA-COMP:14355"/>
        <dbReference type="ChEBI" id="CHEBI:15377"/>
        <dbReference type="ChEBI" id="CHEBI:15903"/>
        <dbReference type="ChEBI" id="CHEBI:59082"/>
        <dbReference type="ChEBI" id="CHEBI:132537"/>
        <dbReference type="EC" id="3.2.1.106"/>
    </reaction>
</comment>
<comment type="function">
    <text evidence="12">Cleaves the distal alpha 1,2-linked glucose residue from the Glc(3)Man(9)GlcNAc(2) oligosaccharide precursor.</text>
</comment>
<evidence type="ECO:0000256" key="13">
    <source>
        <dbReference type="SAM" id="SignalP"/>
    </source>
</evidence>
<evidence type="ECO:0000256" key="5">
    <source>
        <dbReference type="ARBA" id="ARBA00022824"/>
    </source>
</evidence>
<evidence type="ECO:0000256" key="7">
    <source>
        <dbReference type="ARBA" id="ARBA00022989"/>
    </source>
</evidence>
<dbReference type="GO" id="GO:0006487">
    <property type="term" value="P:protein N-linked glycosylation"/>
    <property type="evidence" value="ECO:0007669"/>
    <property type="project" value="UniProtKB-UniRule"/>
</dbReference>
<organism evidence="16 17">
    <name type="scientific">Blastocystis sp. subtype 1 (strain ATCC 50177 / NandII)</name>
    <dbReference type="NCBI Taxonomy" id="478820"/>
    <lineage>
        <taxon>Eukaryota</taxon>
        <taxon>Sar</taxon>
        <taxon>Stramenopiles</taxon>
        <taxon>Bigyra</taxon>
        <taxon>Opalozoa</taxon>
        <taxon>Opalinata</taxon>
        <taxon>Blastocystidae</taxon>
        <taxon>Blastocystis</taxon>
    </lineage>
</organism>
<keyword evidence="10 12" id="KW-0326">Glycosidase</keyword>
<dbReference type="OrthoDB" id="410058at2759"/>
<dbReference type="GO" id="GO:0004573">
    <property type="term" value="F:Glc3Man9GlcNAc2 oligosaccharide glucosidase activity"/>
    <property type="evidence" value="ECO:0007669"/>
    <property type="project" value="UniProtKB-UniRule"/>
</dbReference>
<dbReference type="AlphaFoldDB" id="A0A196SMR7"/>
<feature type="chain" id="PRO_5008274721" description="Mannosyl-oligosaccharide glucosidase" evidence="13">
    <location>
        <begin position="20"/>
        <end position="811"/>
    </location>
</feature>
<evidence type="ECO:0000256" key="2">
    <source>
        <dbReference type="ARBA" id="ARBA00010833"/>
    </source>
</evidence>
<feature type="signal peptide" evidence="13">
    <location>
        <begin position="1"/>
        <end position="19"/>
    </location>
</feature>
<accession>A0A196SMR7</accession>
<evidence type="ECO:0000256" key="1">
    <source>
        <dbReference type="ARBA" id="ARBA00004648"/>
    </source>
</evidence>
<sequence>MRFLAFLSLVLSILIISEAETVLRPNLYFGTRSQSKDSHLSGIMWFEGSRLDSVRHDCRREDDIKRWGWKEFDRGSFGTQTLTDVHNYVKLDMDYIQDGDKWTARIRGKETKAGSKKHNVTLIFYYGVSGPQSSISYPSISKSQRQAGVAGPISVSFQSEDTSANHFSISEDASNRSPINLNHPFASLHLHSPPSKDDTILQNSFWFGKKMNPQDSWRFPIYVKHALQDSIASTYNDWRDRLHTYQQHHPDAPLPAVTQRQLAVPFQPLLPNTVERHANFIAVQRVLTLPFTLTITVDALHDESASFWRELKHSLFGKAATTGTAGTRPSDPELASLLASRSQYFQTKFDQIFAMPAYSAEWQRVARAGLSNLLAGISYFYGDTIQRDPDGRERHTAPGFLLTCIPGRSYFPRGFLWDEGFHQLLVARWDPALSEAILRSWLDRMEASGYIEREQILGDEARSQVPAEFIAQDPLIANPPTFFLAVEVLAKQAAVNAEANVNDAVVNSELSVMNEATITNDVTITNEGTMEIDEVMEATTPFLQDAAPRLWRWLAYLMRSQKSQLAYSFRWFGRSDRHCLASGLDDYPRHRIISEKESHVDLLAWIVYSLQVMSNVDSEHSQEARALLTELKPYLLEKHWDQEKHCFGDLGVIRQSEGKDEIGFETHVGYVSILPFALMLMESDDPRIPEILDIIEDPNQLWSEYGLRSLAKNDAFFGVDEDYWRGNIWVNLNYLVLRALHEKYGKEGIASERCMRIYNALRDNLVKNVMAQYKKTGFYWENYNSNTGEGRGVHPFNGWTTLIVLIMSEKY</sequence>
<dbReference type="InterPro" id="IPR008928">
    <property type="entry name" value="6-hairpin_glycosidase_sf"/>
</dbReference>
<evidence type="ECO:0000259" key="15">
    <source>
        <dbReference type="Pfam" id="PF16923"/>
    </source>
</evidence>
<feature type="domain" description="Glycosyl hydrolase family 63 C-terminal" evidence="14">
    <location>
        <begin position="333"/>
        <end position="809"/>
    </location>
</feature>